<dbReference type="AlphaFoldDB" id="A0A1L1PDS5"/>
<feature type="region of interest" description="Disordered" evidence="1">
    <location>
        <begin position="194"/>
        <end position="215"/>
    </location>
</feature>
<feature type="region of interest" description="Disordered" evidence="1">
    <location>
        <begin position="567"/>
        <end position="593"/>
    </location>
</feature>
<reference evidence="3" key="1">
    <citation type="submission" date="2014-11" db="EMBL/GenBank/DDBJ databases">
        <title>Draft genome sequence of Hydrogenophaga intermedia S1.</title>
        <authorList>
            <person name="Gan H.M."/>
            <person name="Chew T.H."/>
            <person name="Stolz A."/>
        </authorList>
    </citation>
    <scope>NUCLEOTIDE SEQUENCE [LARGE SCALE GENOMIC DNA]</scope>
    <source>
        <strain evidence="3">S1</strain>
    </source>
</reference>
<dbReference type="InterPro" id="IPR022398">
    <property type="entry name" value="Peptidase_S8_His-AS"/>
</dbReference>
<feature type="compositionally biased region" description="Basic and acidic residues" evidence="1">
    <location>
        <begin position="194"/>
        <end position="204"/>
    </location>
</feature>
<dbReference type="EMBL" id="CCAE010000020">
    <property type="protein sequence ID" value="CDN88188.1"/>
    <property type="molecule type" value="Genomic_DNA"/>
</dbReference>
<dbReference type="GO" id="GO:0006508">
    <property type="term" value="P:proteolysis"/>
    <property type="evidence" value="ECO:0007669"/>
    <property type="project" value="InterPro"/>
</dbReference>
<dbReference type="Gene3D" id="3.40.50.200">
    <property type="entry name" value="Peptidase S8/S53 domain"/>
    <property type="match status" value="1"/>
</dbReference>
<proteinExistence type="predicted"/>
<dbReference type="Proteomes" id="UP000028878">
    <property type="component" value="Unassembled WGS sequence"/>
</dbReference>
<dbReference type="SUPFAM" id="SSF52743">
    <property type="entry name" value="Subtilisin-like"/>
    <property type="match status" value="1"/>
</dbReference>
<dbReference type="RefSeq" id="WP_009520664.1">
    <property type="nucleotide sequence ID" value="NZ_CCAE010000020.1"/>
</dbReference>
<name>A0A1L1PDS5_HYDIT</name>
<evidence type="ECO:0000313" key="2">
    <source>
        <dbReference type="EMBL" id="CDN88188.1"/>
    </source>
</evidence>
<evidence type="ECO:0000313" key="3">
    <source>
        <dbReference type="Proteomes" id="UP000028878"/>
    </source>
</evidence>
<dbReference type="GO" id="GO:0004252">
    <property type="term" value="F:serine-type endopeptidase activity"/>
    <property type="evidence" value="ECO:0007669"/>
    <property type="project" value="InterPro"/>
</dbReference>
<evidence type="ECO:0008006" key="4">
    <source>
        <dbReference type="Google" id="ProtNLM"/>
    </source>
</evidence>
<dbReference type="PROSITE" id="PS00137">
    <property type="entry name" value="SUBTILASE_HIS"/>
    <property type="match status" value="1"/>
</dbReference>
<feature type="compositionally biased region" description="Polar residues" evidence="1">
    <location>
        <begin position="625"/>
        <end position="635"/>
    </location>
</feature>
<protein>
    <recommendedName>
        <fullName evidence="4">Peptidase S8/S53 domain-containing protein</fullName>
    </recommendedName>
</protein>
<dbReference type="InterPro" id="IPR036852">
    <property type="entry name" value="Peptidase_S8/S53_dom_sf"/>
</dbReference>
<feature type="region of interest" description="Disordered" evidence="1">
    <location>
        <begin position="625"/>
        <end position="647"/>
    </location>
</feature>
<keyword evidence="3" id="KW-1185">Reference proteome</keyword>
<evidence type="ECO:0000256" key="1">
    <source>
        <dbReference type="SAM" id="MobiDB-lite"/>
    </source>
</evidence>
<organism evidence="2 3">
    <name type="scientific">Hydrogenophaga intermedia</name>
    <dbReference type="NCBI Taxonomy" id="65786"/>
    <lineage>
        <taxon>Bacteria</taxon>
        <taxon>Pseudomonadati</taxon>
        <taxon>Pseudomonadota</taxon>
        <taxon>Betaproteobacteria</taxon>
        <taxon>Burkholderiales</taxon>
        <taxon>Comamonadaceae</taxon>
        <taxon>Hydrogenophaga</taxon>
    </lineage>
</organism>
<sequence>MTWRPLPTGEFTGIDWSAPGAIDGMDPYLAWAEADGFLGYHIPGREPVPIKWMPIVIGLREGVDVRQLVDATSTQWLRIPLAYLLVPGLRHCSARVSREFFRHWRNQPALRDLIKRFELGLPVEQLPLGLTEFCTPHCRPQPPRQRVRGSVLGVIDGGLAIANAAFLDARGHTRVRHFWRQDNFYGGRWPGSPDNRRVPLDPRRAGPRPADMGYGHELDREAIDRVRAEFTRRGQVDEEAVYQYVQLWDLSHPVNHGTHVTGLATAPGGLLNPGLDDAASRSAIVAVQLDWANVLDTSGGAMNVSVLDGLMYIVSRCADDADIVANVSWGTLAGPHDGSSLLEAAMDELVDKLGGRLRITLPGGNGYQSRTHANATLAPGESLPLHWRIQPDDHTQSFLEIWLPDGAEGVSLSVAPPDRPEQAVTLRQGQSGMWTDAQGQPLWSLIYPTRSALGERGTCALLVLECTASREADHPLAPCGVWTVTLRNRGRSAVVFDAYVERDDIALGLHTGGRQSYLEDRFYDTQGNLNGWVDQPGNPTPIRRSGVFNSLSTGQRTVSVGGTRVADNGPQNLSRFARYSPQRPDPGPARAQRPDVKLVPETLAACDDNPALWGVRATGSLSGSTVRLAGTSSSAPKEARRLLNSLG</sequence>
<gene>
    <name evidence="2" type="ORF">BN948_02621</name>
</gene>
<accession>A0A1L1PDS5</accession>